<accession>A0ABT2CL14</accession>
<keyword evidence="6 11" id="KW-0812">Transmembrane</keyword>
<sequence length="432" mass="45067">MPGVHTPTAPATGAHTAARPRRAAPPPPPPGRWTAPVVRAWPALAGYALVRLVGIAFVALRLPDRGPGLGTLLAAKYDTVYYVHIAQYGYAAPMTDACAVQGPLCKYAFFPLYPALIRGVSAVLPLPAGPVAWGIAVVASLAAAWGIYAVARELAGQRAGVIAAVLWGIAPHAMVESMAYTEPLFTALCAWALYAAVTRRWAVAGVLASLAGLTRPSGSAVVAAVVLAALWTLFTRARAGRAGTGTGPGGGGGGRRRGRPAAGRADRTGPLLVAVVVAPLGWFAWFGWVGHRAGDWRGYFQVQEKWGSTFDGGSFTFHRIADIFRTLPTNLNTLVGAGTVVAALLLFALCCRDRQPAVLLVYAGVLLLIAVGGEGYFHSKARFLLPAFPLLIPAARALAAARPSTLYPLLGTAVVVSGAYGGYLMLVWPHSP</sequence>
<keyword evidence="14" id="KW-1185">Reference proteome</keyword>
<evidence type="ECO:0000256" key="11">
    <source>
        <dbReference type="SAM" id="Phobius"/>
    </source>
</evidence>
<evidence type="ECO:0000256" key="5">
    <source>
        <dbReference type="ARBA" id="ARBA00022679"/>
    </source>
</evidence>
<dbReference type="PANTHER" id="PTHR12468">
    <property type="entry name" value="GPI MANNOSYLTRANSFERASE 2"/>
    <property type="match status" value="1"/>
</dbReference>
<keyword evidence="9 11" id="KW-0472">Membrane</keyword>
<feature type="compositionally biased region" description="Gly residues" evidence="10">
    <location>
        <begin position="242"/>
        <end position="253"/>
    </location>
</feature>
<gene>
    <name evidence="13" type="ORF">NX801_21145</name>
</gene>
<feature type="transmembrane region" description="Helical" evidence="11">
    <location>
        <begin position="269"/>
        <end position="288"/>
    </location>
</feature>
<evidence type="ECO:0000256" key="1">
    <source>
        <dbReference type="ARBA" id="ARBA00004477"/>
    </source>
</evidence>
<name>A0ABT2CL14_9ACTN</name>
<keyword evidence="4" id="KW-0328">Glycosyltransferase</keyword>
<evidence type="ECO:0000256" key="7">
    <source>
        <dbReference type="ARBA" id="ARBA00022824"/>
    </source>
</evidence>
<evidence type="ECO:0000313" key="13">
    <source>
        <dbReference type="EMBL" id="MCS0638114.1"/>
    </source>
</evidence>
<keyword evidence="7" id="KW-0256">Endoplasmic reticulum</keyword>
<evidence type="ECO:0000256" key="3">
    <source>
        <dbReference type="ARBA" id="ARBA00022502"/>
    </source>
</evidence>
<evidence type="ECO:0000256" key="10">
    <source>
        <dbReference type="SAM" id="MobiDB-lite"/>
    </source>
</evidence>
<feature type="region of interest" description="Disordered" evidence="10">
    <location>
        <begin position="1"/>
        <end position="31"/>
    </location>
</feature>
<comment type="caution">
    <text evidence="13">The sequence shown here is derived from an EMBL/GenBank/DDBJ whole genome shotgun (WGS) entry which is preliminary data.</text>
</comment>
<evidence type="ECO:0000256" key="9">
    <source>
        <dbReference type="ARBA" id="ARBA00023136"/>
    </source>
</evidence>
<feature type="compositionally biased region" description="Low complexity" evidence="10">
    <location>
        <begin position="1"/>
        <end position="17"/>
    </location>
</feature>
<organism evidence="13 14">
    <name type="scientific">Streptomyces pyxinae</name>
    <dbReference type="NCBI Taxonomy" id="2970734"/>
    <lineage>
        <taxon>Bacteria</taxon>
        <taxon>Bacillati</taxon>
        <taxon>Actinomycetota</taxon>
        <taxon>Actinomycetes</taxon>
        <taxon>Kitasatosporales</taxon>
        <taxon>Streptomycetaceae</taxon>
        <taxon>Streptomyces</taxon>
    </lineage>
</organism>
<keyword evidence="3" id="KW-0337">GPI-anchor biosynthesis</keyword>
<keyword evidence="5" id="KW-0808">Transferase</keyword>
<evidence type="ECO:0000259" key="12">
    <source>
        <dbReference type="Pfam" id="PF13231"/>
    </source>
</evidence>
<comment type="pathway">
    <text evidence="2">Glycolipid biosynthesis; glycosylphosphatidylinositol-anchor biosynthesis.</text>
</comment>
<feature type="domain" description="Glycosyltransferase RgtA/B/C/D-like" evidence="12">
    <location>
        <begin position="111"/>
        <end position="233"/>
    </location>
</feature>
<dbReference type="PANTHER" id="PTHR12468:SF2">
    <property type="entry name" value="GPI MANNOSYLTRANSFERASE 2"/>
    <property type="match status" value="1"/>
</dbReference>
<feature type="transmembrane region" description="Helical" evidence="11">
    <location>
        <begin position="406"/>
        <end position="428"/>
    </location>
</feature>
<feature type="transmembrane region" description="Helical" evidence="11">
    <location>
        <begin position="331"/>
        <end position="350"/>
    </location>
</feature>
<feature type="transmembrane region" description="Helical" evidence="11">
    <location>
        <begin position="217"/>
        <end position="234"/>
    </location>
</feature>
<feature type="region of interest" description="Disordered" evidence="10">
    <location>
        <begin position="242"/>
        <end position="265"/>
    </location>
</feature>
<evidence type="ECO:0000256" key="8">
    <source>
        <dbReference type="ARBA" id="ARBA00022989"/>
    </source>
</evidence>
<feature type="transmembrane region" description="Helical" evidence="11">
    <location>
        <begin position="157"/>
        <end position="175"/>
    </location>
</feature>
<dbReference type="Pfam" id="PF13231">
    <property type="entry name" value="PMT_2"/>
    <property type="match status" value="1"/>
</dbReference>
<dbReference type="InterPro" id="IPR038731">
    <property type="entry name" value="RgtA/B/C-like"/>
</dbReference>
<evidence type="ECO:0000256" key="2">
    <source>
        <dbReference type="ARBA" id="ARBA00004687"/>
    </source>
</evidence>
<reference evidence="13" key="1">
    <citation type="submission" date="2022-08" db="EMBL/GenBank/DDBJ databases">
        <authorList>
            <person name="Somphong A."/>
            <person name="Phongsopitanun W."/>
        </authorList>
    </citation>
    <scope>NUCLEOTIDE SEQUENCE</scope>
    <source>
        <strain evidence="13">LP05-1</strain>
    </source>
</reference>
<feature type="transmembrane region" description="Helical" evidence="11">
    <location>
        <begin position="357"/>
        <end position="377"/>
    </location>
</feature>
<evidence type="ECO:0000256" key="4">
    <source>
        <dbReference type="ARBA" id="ARBA00022676"/>
    </source>
</evidence>
<dbReference type="EMBL" id="JANUGQ010000019">
    <property type="protein sequence ID" value="MCS0638114.1"/>
    <property type="molecule type" value="Genomic_DNA"/>
</dbReference>
<feature type="transmembrane region" description="Helical" evidence="11">
    <location>
        <begin position="131"/>
        <end position="151"/>
    </location>
</feature>
<comment type="subcellular location">
    <subcellularLocation>
        <location evidence="1">Endoplasmic reticulum membrane</location>
        <topology evidence="1">Multi-pass membrane protein</topology>
    </subcellularLocation>
</comment>
<evidence type="ECO:0000313" key="14">
    <source>
        <dbReference type="Proteomes" id="UP001431313"/>
    </source>
</evidence>
<dbReference type="InterPro" id="IPR007315">
    <property type="entry name" value="PIG-V/Gpi18"/>
</dbReference>
<proteinExistence type="predicted"/>
<keyword evidence="8 11" id="KW-1133">Transmembrane helix</keyword>
<protein>
    <submittedName>
        <fullName evidence="13">Glycosyltransferase family 39 protein</fullName>
    </submittedName>
</protein>
<feature type="transmembrane region" description="Helical" evidence="11">
    <location>
        <begin position="383"/>
        <end position="399"/>
    </location>
</feature>
<dbReference type="Proteomes" id="UP001431313">
    <property type="component" value="Unassembled WGS sequence"/>
</dbReference>
<feature type="transmembrane region" description="Helical" evidence="11">
    <location>
        <begin position="40"/>
        <end position="60"/>
    </location>
</feature>
<evidence type="ECO:0000256" key="6">
    <source>
        <dbReference type="ARBA" id="ARBA00022692"/>
    </source>
</evidence>